<evidence type="ECO:0000313" key="3">
    <source>
        <dbReference type="Proteomes" id="UP000237441"/>
    </source>
</evidence>
<sequence>MRLAYLASTSTLTGTISRGTPGKRAETPDPKWDRPPYNLNPKDDGPPYNPEDAGGSTDNIPLAALDQMAALTPATIDNFKVPILADSNRDGKGDIAGDTDLAGKETWTAE</sequence>
<feature type="region of interest" description="Disordered" evidence="1">
    <location>
        <begin position="1"/>
        <end position="59"/>
    </location>
</feature>
<protein>
    <submittedName>
        <fullName evidence="2">Uncharacterized protein</fullName>
    </submittedName>
</protein>
<dbReference type="EMBL" id="JRHA01000002">
    <property type="protein sequence ID" value="PQK09932.1"/>
    <property type="molecule type" value="Genomic_DNA"/>
</dbReference>
<dbReference type="Proteomes" id="UP000237441">
    <property type="component" value="Unassembled WGS sequence"/>
</dbReference>
<organism evidence="2 3">
    <name type="scientific">Beauveria bassiana</name>
    <name type="common">White muscardine disease fungus</name>
    <name type="synonym">Tritirachium shiotae</name>
    <dbReference type="NCBI Taxonomy" id="176275"/>
    <lineage>
        <taxon>Eukaryota</taxon>
        <taxon>Fungi</taxon>
        <taxon>Dikarya</taxon>
        <taxon>Ascomycota</taxon>
        <taxon>Pezizomycotina</taxon>
        <taxon>Sordariomycetes</taxon>
        <taxon>Hypocreomycetidae</taxon>
        <taxon>Hypocreales</taxon>
        <taxon>Cordycipitaceae</taxon>
        <taxon>Beauveria</taxon>
    </lineage>
</organism>
<name>A0A2S7Y240_BEABA</name>
<accession>A0A2S7Y240</accession>
<feature type="compositionally biased region" description="Polar residues" evidence="1">
    <location>
        <begin position="7"/>
        <end position="18"/>
    </location>
</feature>
<reference evidence="2 3" key="1">
    <citation type="submission" date="2016-07" db="EMBL/GenBank/DDBJ databases">
        <title>Comparative genomics of the entomopathogenic fungus Beauveria bassiana.</title>
        <authorList>
            <person name="Valero Jimenez C.A."/>
            <person name="Zwaan B.J."/>
            <person name="Van Kan J.A."/>
            <person name="Takken W."/>
            <person name="Debets A.J."/>
            <person name="Schoustra S.E."/>
            <person name="Koenraadt C.J."/>
        </authorList>
    </citation>
    <scope>NUCLEOTIDE SEQUENCE [LARGE SCALE GENOMIC DNA]</scope>
    <source>
        <strain evidence="2 3">ARSEF 8028</strain>
    </source>
</reference>
<proteinExistence type="predicted"/>
<evidence type="ECO:0000313" key="2">
    <source>
        <dbReference type="EMBL" id="PQK09932.1"/>
    </source>
</evidence>
<feature type="compositionally biased region" description="Basic and acidic residues" evidence="1">
    <location>
        <begin position="23"/>
        <end position="34"/>
    </location>
</feature>
<feature type="region of interest" description="Disordered" evidence="1">
    <location>
        <begin position="84"/>
        <end position="110"/>
    </location>
</feature>
<comment type="caution">
    <text evidence="2">The sequence shown here is derived from an EMBL/GenBank/DDBJ whole genome shotgun (WGS) entry which is preliminary data.</text>
</comment>
<gene>
    <name evidence="2" type="ORF">BB8028_0002g02560</name>
</gene>
<dbReference type="AlphaFoldDB" id="A0A2S7Y240"/>
<evidence type="ECO:0000256" key="1">
    <source>
        <dbReference type="SAM" id="MobiDB-lite"/>
    </source>
</evidence>